<gene>
    <name evidence="2" type="ORF">SPHA_43327</name>
</gene>
<dbReference type="AlphaFoldDB" id="A0A812D124"/>
<evidence type="ECO:0000256" key="1">
    <source>
        <dbReference type="SAM" id="Phobius"/>
    </source>
</evidence>
<evidence type="ECO:0000313" key="3">
    <source>
        <dbReference type="Proteomes" id="UP000597762"/>
    </source>
</evidence>
<dbReference type="EMBL" id="CAHIKZ030002168">
    <property type="protein sequence ID" value="CAE1282239.1"/>
    <property type="molecule type" value="Genomic_DNA"/>
</dbReference>
<protein>
    <submittedName>
        <fullName evidence="2">Uncharacterized protein</fullName>
    </submittedName>
</protein>
<name>A0A812D124_ACAPH</name>
<keyword evidence="1" id="KW-1133">Transmembrane helix</keyword>
<evidence type="ECO:0000313" key="2">
    <source>
        <dbReference type="EMBL" id="CAE1282239.1"/>
    </source>
</evidence>
<accession>A0A812D124</accession>
<keyword evidence="1" id="KW-0812">Transmembrane</keyword>
<proteinExistence type="predicted"/>
<comment type="caution">
    <text evidence="2">The sequence shown here is derived from an EMBL/GenBank/DDBJ whole genome shotgun (WGS) entry which is preliminary data.</text>
</comment>
<sequence length="166" mass="18841">MRFVALYRSTTCRRGKFLLPPHTVTTIKLPPEPPTSNHLYFHVYLLFNNGLFLLHILSLSLCLSLFPLFFFYTHTHTLSLSLSLSYPSSYSSSTLTILAFNQSKHASQSILYLYRLHSPSASVLFSSTITTVTRLPTFFTCTYTSFYNDSSLLSIAPTTTSLHKDH</sequence>
<feature type="transmembrane region" description="Helical" evidence="1">
    <location>
        <begin position="52"/>
        <end position="72"/>
    </location>
</feature>
<keyword evidence="3" id="KW-1185">Reference proteome</keyword>
<dbReference type="Proteomes" id="UP000597762">
    <property type="component" value="Unassembled WGS sequence"/>
</dbReference>
<organism evidence="2 3">
    <name type="scientific">Acanthosepion pharaonis</name>
    <name type="common">Pharaoh cuttlefish</name>
    <name type="synonym">Sepia pharaonis</name>
    <dbReference type="NCBI Taxonomy" id="158019"/>
    <lineage>
        <taxon>Eukaryota</taxon>
        <taxon>Metazoa</taxon>
        <taxon>Spiralia</taxon>
        <taxon>Lophotrochozoa</taxon>
        <taxon>Mollusca</taxon>
        <taxon>Cephalopoda</taxon>
        <taxon>Coleoidea</taxon>
        <taxon>Decapodiformes</taxon>
        <taxon>Sepiida</taxon>
        <taxon>Sepiina</taxon>
        <taxon>Sepiidae</taxon>
        <taxon>Acanthosepion</taxon>
    </lineage>
</organism>
<keyword evidence="1" id="KW-0472">Membrane</keyword>
<reference evidence="2" key="1">
    <citation type="submission" date="2021-01" db="EMBL/GenBank/DDBJ databases">
        <authorList>
            <person name="Li R."/>
            <person name="Bekaert M."/>
        </authorList>
    </citation>
    <scope>NUCLEOTIDE SEQUENCE</scope>
    <source>
        <strain evidence="2">Farmed</strain>
    </source>
</reference>